<sequence length="246" mass="27242">MPSITVDNCLFDLDGTIVWTNVAAESVWRDLCKEHNVDPNELFKHSHGCRTGEVLAKFFPEIDNRENKAAAMLERRMADDYTDTVKLIPGAHDLLVSLDTNTNTGETLTKGRKWAIVTSATPYIAFKWFTTILKDVGKPKVFITGDDVTKGKPDPQGFQDAFSRLCQEWGVSLEKGKTVIFEDSPLGIQAGKTMGCYTIGITTSYSKEILFKAGADYVVEDLTHVTVSQNSDTDQIVLEITNPLAN</sequence>
<dbReference type="Gene3D" id="3.40.50.1000">
    <property type="entry name" value="HAD superfamily/HAD-like"/>
    <property type="match status" value="1"/>
</dbReference>
<keyword evidence="2" id="KW-1185">Reference proteome</keyword>
<protein>
    <recommendedName>
        <fullName evidence="3">2-deoxyglucose-6-phosphate phosphatase</fullName>
    </recommendedName>
</protein>
<dbReference type="EMBL" id="JAWIZZ010000059">
    <property type="protein sequence ID" value="KAK5773931.1"/>
    <property type="molecule type" value="Genomic_DNA"/>
</dbReference>
<name>A0AAN7VZL8_9SACH</name>
<evidence type="ECO:0000313" key="2">
    <source>
        <dbReference type="Proteomes" id="UP001306508"/>
    </source>
</evidence>
<accession>A0AAN7VZL8</accession>
<reference evidence="2" key="1">
    <citation type="submission" date="2023-07" db="EMBL/GenBank/DDBJ databases">
        <title>A draft genome of Kazachstania heterogenica Y-27499.</title>
        <authorList>
            <person name="Donic C."/>
            <person name="Kralova J.S."/>
            <person name="Fidel L."/>
            <person name="Ben-Dor S."/>
            <person name="Jung S."/>
        </authorList>
    </citation>
    <scope>NUCLEOTIDE SEQUENCE [LARGE SCALE GENOMIC DNA]</scope>
    <source>
        <strain evidence="2">Y27499</strain>
    </source>
</reference>
<organism evidence="1 2">
    <name type="scientific">Arxiozyma heterogenica</name>
    <dbReference type="NCBI Taxonomy" id="278026"/>
    <lineage>
        <taxon>Eukaryota</taxon>
        <taxon>Fungi</taxon>
        <taxon>Dikarya</taxon>
        <taxon>Ascomycota</taxon>
        <taxon>Saccharomycotina</taxon>
        <taxon>Saccharomycetes</taxon>
        <taxon>Saccharomycetales</taxon>
        <taxon>Saccharomycetaceae</taxon>
        <taxon>Arxiozyma</taxon>
    </lineage>
</organism>
<dbReference type="PANTHER" id="PTHR43481:SF9">
    <property type="entry name" value="2-DEOXYGLUCOSE-6-PHOSPHATE PHOSPHATASE 1-RELATED"/>
    <property type="match status" value="1"/>
</dbReference>
<dbReference type="Proteomes" id="UP001306508">
    <property type="component" value="Unassembled WGS sequence"/>
</dbReference>
<dbReference type="SFLD" id="SFLDG01129">
    <property type="entry name" value="C1.5:_HAD__Beta-PGM__Phosphata"/>
    <property type="match status" value="1"/>
</dbReference>
<evidence type="ECO:0000313" key="1">
    <source>
        <dbReference type="EMBL" id="KAK5773931.1"/>
    </source>
</evidence>
<dbReference type="NCBIfam" id="TIGR01509">
    <property type="entry name" value="HAD-SF-IA-v3"/>
    <property type="match status" value="1"/>
</dbReference>
<dbReference type="AlphaFoldDB" id="A0AAN7VZL8"/>
<dbReference type="InterPro" id="IPR023214">
    <property type="entry name" value="HAD_sf"/>
</dbReference>
<dbReference type="CDD" id="cd07527">
    <property type="entry name" value="HAD_ScGPP-like"/>
    <property type="match status" value="1"/>
</dbReference>
<dbReference type="InterPro" id="IPR036412">
    <property type="entry name" value="HAD-like_sf"/>
</dbReference>
<dbReference type="InterPro" id="IPR051806">
    <property type="entry name" value="HAD-like_SPP"/>
</dbReference>
<dbReference type="InterPro" id="IPR041492">
    <property type="entry name" value="HAD_2"/>
</dbReference>
<dbReference type="InterPro" id="IPR023198">
    <property type="entry name" value="PGP-like_dom2"/>
</dbReference>
<dbReference type="InterPro" id="IPR006439">
    <property type="entry name" value="HAD-SF_hydro_IA"/>
</dbReference>
<gene>
    <name evidence="1" type="ORF">RI543_004685</name>
</gene>
<dbReference type="GO" id="GO:0003850">
    <property type="term" value="F:2-deoxyglucose-6-phosphatase activity"/>
    <property type="evidence" value="ECO:0007669"/>
    <property type="project" value="TreeGrafter"/>
</dbReference>
<comment type="caution">
    <text evidence="1">The sequence shown here is derived from an EMBL/GenBank/DDBJ whole genome shotgun (WGS) entry which is preliminary data.</text>
</comment>
<dbReference type="Gene3D" id="1.10.150.240">
    <property type="entry name" value="Putative phosphatase, domain 2"/>
    <property type="match status" value="1"/>
</dbReference>
<dbReference type="SUPFAM" id="SSF56784">
    <property type="entry name" value="HAD-like"/>
    <property type="match status" value="1"/>
</dbReference>
<evidence type="ECO:0008006" key="3">
    <source>
        <dbReference type="Google" id="ProtNLM"/>
    </source>
</evidence>
<dbReference type="SFLD" id="SFLDS00003">
    <property type="entry name" value="Haloacid_Dehalogenase"/>
    <property type="match status" value="1"/>
</dbReference>
<dbReference type="Pfam" id="PF13419">
    <property type="entry name" value="HAD_2"/>
    <property type="match status" value="1"/>
</dbReference>
<proteinExistence type="predicted"/>
<dbReference type="PANTHER" id="PTHR43481">
    <property type="entry name" value="FRUCTOSE-1-PHOSPHATE PHOSPHATASE"/>
    <property type="match status" value="1"/>
</dbReference>